<proteinExistence type="inferred from homology"/>
<gene>
    <name evidence="2" type="ORF">C9J01_24370</name>
</gene>
<dbReference type="InterPro" id="IPR053714">
    <property type="entry name" value="Iso_Racemase_Enz_sf"/>
</dbReference>
<comment type="caution">
    <text evidence="2">The sequence shown here is derived from an EMBL/GenBank/DDBJ whole genome shotgun (WGS) entry which is preliminary data.</text>
</comment>
<dbReference type="EMBL" id="PYMB01000022">
    <property type="protein sequence ID" value="PSW08308.1"/>
    <property type="molecule type" value="Genomic_DNA"/>
</dbReference>
<dbReference type="InterPro" id="IPR015942">
    <property type="entry name" value="Asp/Glu/hydantoin_racemase"/>
</dbReference>
<comment type="similarity">
    <text evidence="1">Belongs to the HyuE racemase family.</text>
</comment>
<accession>A0A2T3N6I1</accession>
<protein>
    <submittedName>
        <fullName evidence="2">Arylsulfatase</fullName>
    </submittedName>
</protein>
<organism evidence="2 3">
    <name type="scientific">Photobacterium rosenbergii</name>
    <dbReference type="NCBI Taxonomy" id="294936"/>
    <lineage>
        <taxon>Bacteria</taxon>
        <taxon>Pseudomonadati</taxon>
        <taxon>Pseudomonadota</taxon>
        <taxon>Gammaproteobacteria</taxon>
        <taxon>Vibrionales</taxon>
        <taxon>Vibrionaceae</taxon>
        <taxon>Photobacterium</taxon>
    </lineage>
</organism>
<evidence type="ECO:0000313" key="2">
    <source>
        <dbReference type="EMBL" id="PSW08308.1"/>
    </source>
</evidence>
<reference evidence="2 3" key="1">
    <citation type="submission" date="2018-03" db="EMBL/GenBank/DDBJ databases">
        <title>Whole genome sequencing of Histamine producing bacteria.</title>
        <authorList>
            <person name="Butler K."/>
        </authorList>
    </citation>
    <scope>NUCLEOTIDE SEQUENCE [LARGE SCALE GENOMIC DNA]</scope>
    <source>
        <strain evidence="2 3">DSM 19138</strain>
    </source>
</reference>
<dbReference type="Pfam" id="PF01177">
    <property type="entry name" value="Asp_Glu_race"/>
    <property type="match status" value="1"/>
</dbReference>
<name>A0A2T3N6I1_9GAMM</name>
<dbReference type="Gene3D" id="3.40.50.12500">
    <property type="match status" value="1"/>
</dbReference>
<evidence type="ECO:0000313" key="3">
    <source>
        <dbReference type="Proteomes" id="UP000241346"/>
    </source>
</evidence>
<dbReference type="OrthoDB" id="978447at2"/>
<dbReference type="RefSeq" id="WP_107300719.1">
    <property type="nucleotide sequence ID" value="NZ_PYMB01000022.1"/>
</dbReference>
<evidence type="ECO:0000256" key="1">
    <source>
        <dbReference type="ARBA" id="ARBA00038414"/>
    </source>
</evidence>
<dbReference type="Proteomes" id="UP000241346">
    <property type="component" value="Unassembled WGS sequence"/>
</dbReference>
<dbReference type="AlphaFoldDB" id="A0A2T3N6I1"/>
<sequence>MTEAKIKVALIHAVDIAIAPIKSAFQNDWPEAEVVHLWDETLSIERAKEASLTPFLFERVASLYELAKNSGVDAVMFTCSAFGEAIEVIAKDADIPVLKPNQAMFDEALTMGKPVTLLGSFEPAMAGMAQEFFDAALVANNQAHDQANNPAGYPTELHQVCVPEARSALQQNDIEGHNQLMLQAAQSQVQVDVIMLAHFSSSVAKSLLETETRKTVLSSPECAVRYLKRTLTS</sequence>